<sequence length="121" mass="13248">MTLRTENLTVSYGTDKVLNDVSLSLPTGKITALIGPNGCGKSTLLNCFSRLLMPQSGTVFLGDNPINMLSSRQLARRLSLLPQHHLTPEGITVQELVSYGRNPWLSLWGRLSAEDNARVNV</sequence>
<evidence type="ECO:0000259" key="6">
    <source>
        <dbReference type="Pfam" id="PF00005"/>
    </source>
</evidence>
<protein>
    <submittedName>
        <fullName evidence="7">ATP-binding cassette domain-containing protein</fullName>
    </submittedName>
</protein>
<dbReference type="Proteomes" id="UP000870292">
    <property type="component" value="Unassembled WGS sequence"/>
</dbReference>
<dbReference type="InterPro" id="IPR027417">
    <property type="entry name" value="P-loop_NTPase"/>
</dbReference>
<dbReference type="Pfam" id="PF00005">
    <property type="entry name" value="ABC_tran"/>
    <property type="match status" value="1"/>
</dbReference>
<organism evidence="7">
    <name type="scientific">Escherichia coli</name>
    <dbReference type="NCBI Taxonomy" id="562"/>
    <lineage>
        <taxon>Bacteria</taxon>
        <taxon>Pseudomonadati</taxon>
        <taxon>Pseudomonadota</taxon>
        <taxon>Gammaproteobacteria</taxon>
        <taxon>Enterobacterales</taxon>
        <taxon>Enterobacteriaceae</taxon>
        <taxon>Escherichia</taxon>
    </lineage>
</organism>
<keyword evidence="7" id="KW-0547">Nucleotide-binding</keyword>
<dbReference type="GO" id="GO:0006811">
    <property type="term" value="P:monoatomic ion transport"/>
    <property type="evidence" value="ECO:0007669"/>
    <property type="project" value="UniProtKB-KW"/>
</dbReference>
<gene>
    <name evidence="7" type="ORF">J0541_005807</name>
</gene>
<dbReference type="InterPro" id="IPR051535">
    <property type="entry name" value="Siderophore_ABC-ATPase"/>
</dbReference>
<dbReference type="AlphaFoldDB" id="A0A8H9T8J3"/>
<dbReference type="RefSeq" id="WP_234976943.1">
    <property type="nucleotide sequence ID" value="NZ_JAKEWQ010000194.1"/>
</dbReference>
<evidence type="ECO:0000256" key="5">
    <source>
        <dbReference type="ARBA" id="ARBA00023136"/>
    </source>
</evidence>
<dbReference type="EMBL" id="DADUEU010000215">
    <property type="protein sequence ID" value="HBB1576685.1"/>
    <property type="molecule type" value="Genomic_DNA"/>
</dbReference>
<comment type="subcellular location">
    <subcellularLocation>
        <location evidence="1">Cell membrane</location>
        <topology evidence="1">Peripheral membrane protein</topology>
    </subcellularLocation>
</comment>
<keyword evidence="5" id="KW-0472">Membrane</keyword>
<dbReference type="InterPro" id="IPR003439">
    <property type="entry name" value="ABC_transporter-like_ATP-bd"/>
</dbReference>
<reference evidence="7" key="1">
    <citation type="journal article" date="2018" name="Genome Biol.">
        <title>SKESA: strategic k-mer extension for scrupulous assemblies.</title>
        <authorList>
            <person name="Souvorov A."/>
            <person name="Agarwala R."/>
            <person name="Lipman D.J."/>
        </authorList>
    </citation>
    <scope>NUCLEOTIDE SEQUENCE</scope>
    <source>
        <strain evidence="7">Escherichia coli</strain>
    </source>
</reference>
<dbReference type="GO" id="GO:0005886">
    <property type="term" value="C:plasma membrane"/>
    <property type="evidence" value="ECO:0007669"/>
    <property type="project" value="UniProtKB-SubCell"/>
</dbReference>
<evidence type="ECO:0000313" key="7">
    <source>
        <dbReference type="EMBL" id="HBB1576685.1"/>
    </source>
</evidence>
<evidence type="ECO:0000256" key="4">
    <source>
        <dbReference type="ARBA" id="ARBA00023065"/>
    </source>
</evidence>
<keyword evidence="3" id="KW-1003">Cell membrane</keyword>
<proteinExistence type="predicted"/>
<feature type="non-terminal residue" evidence="7">
    <location>
        <position position="121"/>
    </location>
</feature>
<evidence type="ECO:0000256" key="3">
    <source>
        <dbReference type="ARBA" id="ARBA00022475"/>
    </source>
</evidence>
<dbReference type="SUPFAM" id="SSF52540">
    <property type="entry name" value="P-loop containing nucleoside triphosphate hydrolases"/>
    <property type="match status" value="1"/>
</dbReference>
<name>A0A8H9T8J3_ECOLX</name>
<dbReference type="Gene3D" id="3.40.50.300">
    <property type="entry name" value="P-loop containing nucleotide triphosphate hydrolases"/>
    <property type="match status" value="1"/>
</dbReference>
<keyword evidence="4" id="KW-0406">Ion transport</keyword>
<dbReference type="PANTHER" id="PTHR42771">
    <property type="entry name" value="IRON(3+)-HYDROXAMATE IMPORT ATP-BINDING PROTEIN FHUC"/>
    <property type="match status" value="1"/>
</dbReference>
<dbReference type="GO" id="GO:0016887">
    <property type="term" value="F:ATP hydrolysis activity"/>
    <property type="evidence" value="ECO:0007669"/>
    <property type="project" value="InterPro"/>
</dbReference>
<dbReference type="PANTHER" id="PTHR42771:SF12">
    <property type="entry name" value="FE(3+) DICITRATE TRANSPORT ATP-BINDING PROTEIN FECE-RELATED"/>
    <property type="match status" value="1"/>
</dbReference>
<reference evidence="7" key="2">
    <citation type="submission" date="2021-03" db="EMBL/GenBank/DDBJ databases">
        <authorList>
            <consortium name="NCBI Pathogen Detection Project"/>
        </authorList>
    </citation>
    <scope>NUCLEOTIDE SEQUENCE</scope>
    <source>
        <strain evidence="7">Escherichia coli</strain>
    </source>
</reference>
<keyword evidence="7" id="KW-0067">ATP-binding</keyword>
<evidence type="ECO:0000256" key="1">
    <source>
        <dbReference type="ARBA" id="ARBA00004202"/>
    </source>
</evidence>
<accession>A0A8H9T8J3</accession>
<comment type="caution">
    <text evidence="7">The sequence shown here is derived from an EMBL/GenBank/DDBJ whole genome shotgun (WGS) entry which is preliminary data.</text>
</comment>
<dbReference type="GO" id="GO:0005524">
    <property type="term" value="F:ATP binding"/>
    <property type="evidence" value="ECO:0007669"/>
    <property type="project" value="UniProtKB-KW"/>
</dbReference>
<evidence type="ECO:0000256" key="2">
    <source>
        <dbReference type="ARBA" id="ARBA00022448"/>
    </source>
</evidence>
<keyword evidence="2" id="KW-0813">Transport</keyword>
<feature type="domain" description="ABC transporter" evidence="6">
    <location>
        <begin position="18"/>
        <end position="110"/>
    </location>
</feature>